<dbReference type="RefSeq" id="WP_041977198.1">
    <property type="nucleotide sequence ID" value="NZ_CBXV010000007.1"/>
</dbReference>
<feature type="transmembrane region" description="Helical" evidence="2">
    <location>
        <begin position="21"/>
        <end position="42"/>
    </location>
</feature>
<evidence type="ECO:0000256" key="2">
    <source>
        <dbReference type="SAM" id="Phobius"/>
    </source>
</evidence>
<evidence type="ECO:0008006" key="5">
    <source>
        <dbReference type="Google" id="ProtNLM"/>
    </source>
</evidence>
<keyword evidence="2" id="KW-1133">Transmembrane helix</keyword>
<name>A0A0B6X0Y3_9BACT</name>
<feature type="region of interest" description="Disordered" evidence="1">
    <location>
        <begin position="429"/>
        <end position="448"/>
    </location>
</feature>
<gene>
    <name evidence="3" type="ORF">PYK22_02228</name>
</gene>
<dbReference type="STRING" id="454194.PYK22_02228"/>
<feature type="region of interest" description="Disordered" evidence="1">
    <location>
        <begin position="561"/>
        <end position="586"/>
    </location>
</feature>
<feature type="region of interest" description="Disordered" evidence="1">
    <location>
        <begin position="723"/>
        <end position="748"/>
    </location>
</feature>
<evidence type="ECO:0000313" key="4">
    <source>
        <dbReference type="Proteomes" id="UP000031518"/>
    </source>
</evidence>
<organism evidence="3 4">
    <name type="scientific">Pyrinomonas methylaliphatogenes</name>
    <dbReference type="NCBI Taxonomy" id="454194"/>
    <lineage>
        <taxon>Bacteria</taxon>
        <taxon>Pseudomonadati</taxon>
        <taxon>Acidobacteriota</taxon>
        <taxon>Blastocatellia</taxon>
        <taxon>Blastocatellales</taxon>
        <taxon>Pyrinomonadaceae</taxon>
        <taxon>Pyrinomonas</taxon>
    </lineage>
</organism>
<protein>
    <recommendedName>
        <fullName evidence="5">Type 4 fimbrial biogenesis protein PilX N-terminal domain-containing protein</fullName>
    </recommendedName>
</protein>
<evidence type="ECO:0000256" key="1">
    <source>
        <dbReference type="SAM" id="MobiDB-lite"/>
    </source>
</evidence>
<reference evidence="3 4" key="1">
    <citation type="submission" date="2013-12" db="EMBL/GenBank/DDBJ databases">
        <authorList>
            <person name="Stott M."/>
        </authorList>
    </citation>
    <scope>NUCLEOTIDE SEQUENCE [LARGE SCALE GENOMIC DNA]</scope>
    <source>
        <strain evidence="3 4">K22</strain>
    </source>
</reference>
<dbReference type="OrthoDB" id="128365at2"/>
<dbReference type="AlphaFoldDB" id="A0A0B6X0Y3"/>
<accession>A0A0B6X0Y3</accession>
<evidence type="ECO:0000313" key="3">
    <source>
        <dbReference type="EMBL" id="CDM66214.1"/>
    </source>
</evidence>
<keyword evidence="2" id="KW-0472">Membrane</keyword>
<proteinExistence type="predicted"/>
<sequence length="1007" mass="108308">MRSADQHAELRRTDAERGAALVTALIILALLAAISVSVLAVVSSEANIAGSDLQRTQTFYAAAAGIEKMTSDFSELFQRTLHPTAQDLNQIASSPPSELISEGFSFQQQLARDDDTLQKMRQSQGITDNSFPRVQIPNGAFAGLYATVEPYKLVTTATMVRTGVQVRLEREMNNYLIPLFQFGMFSDGDLELHPGPPFYFNGRVHANGNIYLTGDVTFLSKVTTANEIVRDVLRNGNLFQNSGNVRWQIGSYTVQLTMGSVINGPNLPGAQPGGRGYFPDSPNGTPNTSWETVSVAPADGSANKLGGQLLTRTTGAAPLYLPLQLGNNPTREIIKRRLPTDDDILSQSRYHTKAVVRILIDDENSDTTGDAAAIPPGKGVKLSSFDPIPLDGGRALARVNDDGTYNSTDLAKCVQQGASGKCADTVRGVKGSSVPPNGPSGNKTTIPPGAGLSGRILIEIVKPDGTTLDVTREILSLGMTEGEPNGIVYLQRPLWAAFIQGSRDRDGRRVSLVDLLSRTRWAADGELKPNGSVDIPTTLVGLTAVLDSNYGYLKTSSTLSDGNPANLDDDDPTDPNVSNSSKPPIRLDSPCQGANSPCWNTIVPIQVYNVREGWLNTGFNKYTVYERGVTSVVEINMRNLARWLDGVYDTNLLRGTNAVSTNVNDTDGYVIYVSDRRGDKVRTEILPSGATLTMTNGIADNEDIYGPNNALDPGEDVIDAGFDASGQPKKGTLQKDTSELPDPTGPGVNTWSVASNADLLTRFTRARTVEGYGFSVRFFRRAVRLFNGEDLVVTGSPGKLSSTKGISVASENLVYVWGNYNTIGINCQPANGATLNDPTQPCYYGGDQVPASIVCDAIFPLSKTWFDASSALFPEGGSKRPADANLPSVADSTSVRAGIIAGNNLSALAGQPDAGNGNESRLCGGMHNFPRFLEDWSNVRWNFVGSLIPLYRSTQALAPYRADSTIYSAPIRNWAFDTTFNDPNRLPPGTPSFQFIQPTGFRQVISG</sequence>
<dbReference type="EMBL" id="CBXV010000007">
    <property type="protein sequence ID" value="CDM66214.1"/>
    <property type="molecule type" value="Genomic_DNA"/>
</dbReference>
<keyword evidence="2" id="KW-0812">Transmembrane</keyword>
<keyword evidence="4" id="KW-1185">Reference proteome</keyword>
<dbReference type="Proteomes" id="UP000031518">
    <property type="component" value="Unassembled WGS sequence"/>
</dbReference>
<reference evidence="3 4" key="2">
    <citation type="submission" date="2015-01" db="EMBL/GenBank/DDBJ databases">
        <title>Complete genome sequence of Pyrinomonas methylaliphatogenes type strain K22T.</title>
        <authorList>
            <person name="Lee K.C.Y."/>
            <person name="Power J.F."/>
            <person name="Dunfield P.F."/>
            <person name="Morgan X.C."/>
            <person name="Huttenhower C."/>
            <person name="Stott M.B."/>
        </authorList>
    </citation>
    <scope>NUCLEOTIDE SEQUENCE [LARGE SCALE GENOMIC DNA]</scope>
    <source>
        <strain evidence="3 4">K22</strain>
    </source>
</reference>